<accession>A0A2W5QFS9</accession>
<dbReference type="EMBL" id="QFPW01000004">
    <property type="protein sequence ID" value="PZQ50320.1"/>
    <property type="molecule type" value="Genomic_DNA"/>
</dbReference>
<sequence>MNAKTLLLALAAATTALPALAHEFTIGQLTIGHPYIVATPKTAKTAAGYFSVTNNGPEPDQLTAIESDPMGMLHETTTDANGVARMGEVETVTIAPGETVTLAPRGMHVMFMGLEKPMLVGDTLPATLVFEKAGPVEVVFNVQARATSAKGAHEEMSHEGHGAPTN</sequence>
<evidence type="ECO:0008006" key="4">
    <source>
        <dbReference type="Google" id="ProtNLM"/>
    </source>
</evidence>
<keyword evidence="1" id="KW-0732">Signal</keyword>
<feature type="signal peptide" evidence="1">
    <location>
        <begin position="1"/>
        <end position="21"/>
    </location>
</feature>
<proteinExistence type="predicted"/>
<dbReference type="SUPFAM" id="SSF110087">
    <property type="entry name" value="DR1885-like metal-binding protein"/>
    <property type="match status" value="1"/>
</dbReference>
<dbReference type="Pfam" id="PF04314">
    <property type="entry name" value="PCuAC"/>
    <property type="match status" value="1"/>
</dbReference>
<dbReference type="Proteomes" id="UP000249185">
    <property type="component" value="Unassembled WGS sequence"/>
</dbReference>
<comment type="caution">
    <text evidence="2">The sequence shown here is derived from an EMBL/GenBank/DDBJ whole genome shotgun (WGS) entry which is preliminary data.</text>
</comment>
<name>A0A2W5QFS9_RHOSU</name>
<dbReference type="PANTHER" id="PTHR36302">
    <property type="entry name" value="BLR7088 PROTEIN"/>
    <property type="match status" value="1"/>
</dbReference>
<evidence type="ECO:0000256" key="1">
    <source>
        <dbReference type="SAM" id="SignalP"/>
    </source>
</evidence>
<dbReference type="InterPro" id="IPR007410">
    <property type="entry name" value="LpqE-like"/>
</dbReference>
<reference evidence="2 3" key="1">
    <citation type="submission" date="2017-08" db="EMBL/GenBank/DDBJ databases">
        <title>Infants hospitalized years apart are colonized by the same room-sourced microbial strains.</title>
        <authorList>
            <person name="Brooks B."/>
            <person name="Olm M.R."/>
            <person name="Firek B.A."/>
            <person name="Baker R."/>
            <person name="Thomas B.C."/>
            <person name="Morowitz M.J."/>
            <person name="Banfield J.F."/>
        </authorList>
    </citation>
    <scope>NUCLEOTIDE SEQUENCE [LARGE SCALE GENOMIC DNA]</scope>
    <source>
        <strain evidence="2">S2_005_002_R2_34</strain>
    </source>
</reference>
<evidence type="ECO:0000313" key="3">
    <source>
        <dbReference type="Proteomes" id="UP000249185"/>
    </source>
</evidence>
<feature type="chain" id="PRO_5015915756" description="Copper chaperone PCu(A)C" evidence="1">
    <location>
        <begin position="22"/>
        <end position="166"/>
    </location>
</feature>
<dbReference type="InterPro" id="IPR058248">
    <property type="entry name" value="Lxx211020-like"/>
</dbReference>
<dbReference type="PANTHER" id="PTHR36302:SF1">
    <property type="entry name" value="COPPER CHAPERONE PCU(A)C"/>
    <property type="match status" value="1"/>
</dbReference>
<evidence type="ECO:0000313" key="2">
    <source>
        <dbReference type="EMBL" id="PZQ50320.1"/>
    </source>
</evidence>
<dbReference type="AlphaFoldDB" id="A0A2W5QFS9"/>
<gene>
    <name evidence="2" type="ORF">DI556_07095</name>
</gene>
<protein>
    <recommendedName>
        <fullName evidence="4">Copper chaperone PCu(A)C</fullName>
    </recommendedName>
</protein>
<dbReference type="InterPro" id="IPR036182">
    <property type="entry name" value="PCuAC_sf"/>
</dbReference>
<dbReference type="Gene3D" id="2.60.40.1890">
    <property type="entry name" value="PCu(A)C copper chaperone"/>
    <property type="match status" value="1"/>
</dbReference>
<organism evidence="2 3">
    <name type="scientific">Rhodovulum sulfidophilum</name>
    <name type="common">Rhodobacter sulfidophilus</name>
    <dbReference type="NCBI Taxonomy" id="35806"/>
    <lineage>
        <taxon>Bacteria</taxon>
        <taxon>Pseudomonadati</taxon>
        <taxon>Pseudomonadota</taxon>
        <taxon>Alphaproteobacteria</taxon>
        <taxon>Rhodobacterales</taxon>
        <taxon>Paracoccaceae</taxon>
        <taxon>Rhodovulum</taxon>
    </lineage>
</organism>